<evidence type="ECO:0000259" key="8">
    <source>
        <dbReference type="Pfam" id="PF02687"/>
    </source>
</evidence>
<keyword evidence="4 7" id="KW-1133">Transmembrane helix</keyword>
<keyword evidence="3 7" id="KW-0812">Transmembrane</keyword>
<dbReference type="Proteomes" id="UP000694308">
    <property type="component" value="Unassembled WGS sequence"/>
</dbReference>
<dbReference type="AlphaFoldDB" id="A0A949TVG7"/>
<feature type="transmembrane region" description="Helical" evidence="7">
    <location>
        <begin position="788"/>
        <end position="809"/>
    </location>
</feature>
<dbReference type="PANTHER" id="PTHR30572:SF4">
    <property type="entry name" value="ABC TRANSPORTER PERMEASE YTRF"/>
    <property type="match status" value="1"/>
</dbReference>
<dbReference type="GO" id="GO:0022857">
    <property type="term" value="F:transmembrane transporter activity"/>
    <property type="evidence" value="ECO:0007669"/>
    <property type="project" value="TreeGrafter"/>
</dbReference>
<dbReference type="Pfam" id="PF12704">
    <property type="entry name" value="MacB_PCD"/>
    <property type="match status" value="1"/>
</dbReference>
<accession>A0A949TVG7</accession>
<evidence type="ECO:0000256" key="4">
    <source>
        <dbReference type="ARBA" id="ARBA00022989"/>
    </source>
</evidence>
<evidence type="ECO:0000256" key="7">
    <source>
        <dbReference type="SAM" id="Phobius"/>
    </source>
</evidence>
<organism evidence="10 11">
    <name type="scientific">Clostridium thailandense</name>
    <dbReference type="NCBI Taxonomy" id="2794346"/>
    <lineage>
        <taxon>Bacteria</taxon>
        <taxon>Bacillati</taxon>
        <taxon>Bacillota</taxon>
        <taxon>Clostridia</taxon>
        <taxon>Eubacteriales</taxon>
        <taxon>Clostridiaceae</taxon>
        <taxon>Clostridium</taxon>
    </lineage>
</organism>
<feature type="transmembrane region" description="Helical" evidence="7">
    <location>
        <begin position="293"/>
        <end position="318"/>
    </location>
</feature>
<evidence type="ECO:0000256" key="5">
    <source>
        <dbReference type="ARBA" id="ARBA00023136"/>
    </source>
</evidence>
<dbReference type="PANTHER" id="PTHR30572">
    <property type="entry name" value="MEMBRANE COMPONENT OF TRANSPORTER-RELATED"/>
    <property type="match status" value="1"/>
</dbReference>
<feature type="transmembrane region" description="Helical" evidence="7">
    <location>
        <begin position="238"/>
        <end position="261"/>
    </location>
</feature>
<comment type="similarity">
    <text evidence="6">Belongs to the ABC-4 integral membrane protein family.</text>
</comment>
<feature type="transmembrane region" description="Helical" evidence="7">
    <location>
        <begin position="700"/>
        <end position="727"/>
    </location>
</feature>
<dbReference type="EMBL" id="JAEEGC010000008">
    <property type="protein sequence ID" value="MBV7271723.1"/>
    <property type="molecule type" value="Genomic_DNA"/>
</dbReference>
<feature type="transmembrane region" description="Helical" evidence="7">
    <location>
        <begin position="411"/>
        <end position="432"/>
    </location>
</feature>
<evidence type="ECO:0000256" key="3">
    <source>
        <dbReference type="ARBA" id="ARBA00022692"/>
    </source>
</evidence>
<reference evidence="10" key="1">
    <citation type="submission" date="2020-12" db="EMBL/GenBank/DDBJ databases">
        <title>Clostridium thailandense sp. nov., a novel acetogenic bacterium isolated from peat land soil in Thailand.</title>
        <authorList>
            <person name="Chaikitkaew S."/>
            <person name="Birkeland N.K."/>
        </authorList>
    </citation>
    <scope>NUCLEOTIDE SEQUENCE</scope>
    <source>
        <strain evidence="10">PL3</strain>
    </source>
</reference>
<dbReference type="RefSeq" id="WP_218318762.1">
    <property type="nucleotide sequence ID" value="NZ_JAEEGC010000008.1"/>
</dbReference>
<evidence type="ECO:0000313" key="11">
    <source>
        <dbReference type="Proteomes" id="UP000694308"/>
    </source>
</evidence>
<evidence type="ECO:0000256" key="2">
    <source>
        <dbReference type="ARBA" id="ARBA00022475"/>
    </source>
</evidence>
<evidence type="ECO:0000256" key="6">
    <source>
        <dbReference type="ARBA" id="ARBA00038076"/>
    </source>
</evidence>
<feature type="transmembrane region" description="Helical" evidence="7">
    <location>
        <begin position="21"/>
        <end position="41"/>
    </location>
</feature>
<protein>
    <submittedName>
        <fullName evidence="10">ABC transporter permease</fullName>
    </submittedName>
</protein>
<feature type="transmembrane region" description="Helical" evidence="7">
    <location>
        <begin position="338"/>
        <end position="361"/>
    </location>
</feature>
<dbReference type="InterPro" id="IPR025857">
    <property type="entry name" value="MacB_PCD"/>
</dbReference>
<evidence type="ECO:0000259" key="9">
    <source>
        <dbReference type="Pfam" id="PF12704"/>
    </source>
</evidence>
<keyword evidence="5 7" id="KW-0472">Membrane</keyword>
<gene>
    <name evidence="10" type="ORF">I6U48_02190</name>
</gene>
<sequence length="829" mass="92549">MITGYEQLTVKYLKTSRKRTLLTIIGIVLSVALVCSIGLFVKGMQAAQVEDMKNSYGSWHIAFSKVNENMISKVVNNPKVSRYGFYSEEGSIKIGEKLKIEKVVVTDKALELAPCKLKQGRMPESKDEVVAERWVLNSMDKTLNIGSKIKFDNKEYKIVGILEDNIPNQVKNEGMIVSKDNNISKTNAVLLVEISSKTNLKKAVDELIKLGEPGKFQLNEYVLTMEGAGNNNSVNTGFYMVVAIIIGIVVISTIAVIYNSFQISVVERIKQFGLLRAVGATPKQIRKIVLREATILTAIGVPLGLLCGITAIYIINFVFKLIGKNSVTIIKMVVEPKILIISVIIGVLSIYVSALIPAFFAGRISPLVAISSRNSITKEKIKRRKSKISGKIFGFEGVMASKNIKRNRKRYRITVFSIVISVVLFVTFKSFMDMALNIYTDLNEEKNIHFSVIPDRANQKQSISINDDLIDKIKSIRSVDKIYKMYEPYSFRAAINPSSKIKEIENIKGVYEETELKGSNKTLLSSSILAYDNNSIEVCKKYLKSGKIDVDELNKENGVILVKKSRLYKEKEKKDYFGPLTDLKVGDEISVQYDNSSKGKIEFGKGNVKSVKVMAILEYDPFVGPGNKLKMITTENVAKNLTGVRDIKPEKLNILIKDTKDEETAKTQIENIVNSNTSLKVIDNIDNNRTTKSSILMSKILIYGFVIVVSLIGSVNIINTITTNIILRKREFAALKSIGLTQKGLKKMIVLEGVLYGIVGSIYGSIIGSIMSFILYRGLFRVREFSWSVPWNAIVIAGIAAIIIAYISVLSPLSRIKRENLIETIREDY</sequence>
<dbReference type="GO" id="GO:0005886">
    <property type="term" value="C:plasma membrane"/>
    <property type="evidence" value="ECO:0007669"/>
    <property type="project" value="UniProtKB-SubCell"/>
</dbReference>
<feature type="domain" description="ABC3 transporter permease C-terminal" evidence="8">
    <location>
        <begin position="705"/>
        <end position="820"/>
    </location>
</feature>
<comment type="caution">
    <text evidence="10">The sequence shown here is derived from an EMBL/GenBank/DDBJ whole genome shotgun (WGS) entry which is preliminary data.</text>
</comment>
<feature type="domain" description="MacB-like periplasmic core" evidence="9">
    <location>
        <begin position="20"/>
        <end position="208"/>
    </location>
</feature>
<evidence type="ECO:0000256" key="1">
    <source>
        <dbReference type="ARBA" id="ARBA00004651"/>
    </source>
</evidence>
<evidence type="ECO:0000313" key="10">
    <source>
        <dbReference type="EMBL" id="MBV7271723.1"/>
    </source>
</evidence>
<dbReference type="InterPro" id="IPR003838">
    <property type="entry name" value="ABC3_permease_C"/>
</dbReference>
<feature type="transmembrane region" description="Helical" evidence="7">
    <location>
        <begin position="748"/>
        <end position="776"/>
    </location>
</feature>
<keyword evidence="11" id="KW-1185">Reference proteome</keyword>
<proteinExistence type="inferred from homology"/>
<keyword evidence="2" id="KW-1003">Cell membrane</keyword>
<comment type="subcellular location">
    <subcellularLocation>
        <location evidence="1">Cell membrane</location>
        <topology evidence="1">Multi-pass membrane protein</topology>
    </subcellularLocation>
</comment>
<dbReference type="Pfam" id="PF02687">
    <property type="entry name" value="FtsX"/>
    <property type="match status" value="2"/>
</dbReference>
<name>A0A949TVG7_9CLOT</name>
<feature type="domain" description="ABC3 transporter permease C-terminal" evidence="8">
    <location>
        <begin position="244"/>
        <end position="366"/>
    </location>
</feature>
<dbReference type="InterPro" id="IPR050250">
    <property type="entry name" value="Macrolide_Exporter_MacB"/>
</dbReference>